<dbReference type="AlphaFoldDB" id="A0A2H0BFL3"/>
<evidence type="ECO:0000313" key="2">
    <source>
        <dbReference type="EMBL" id="PIP56463.1"/>
    </source>
</evidence>
<dbReference type="Gene3D" id="1.20.120.910">
    <property type="entry name" value="DksA, coiled-coil domain"/>
    <property type="match status" value="1"/>
</dbReference>
<reference evidence="2 3" key="1">
    <citation type="submission" date="2017-09" db="EMBL/GenBank/DDBJ databases">
        <title>Depth-based differentiation of microbial function through sediment-hosted aquifers and enrichment of novel symbionts in the deep terrestrial subsurface.</title>
        <authorList>
            <person name="Probst A.J."/>
            <person name="Ladd B."/>
            <person name="Jarett J.K."/>
            <person name="Geller-Mcgrath D.E."/>
            <person name="Sieber C.M."/>
            <person name="Emerson J.B."/>
            <person name="Anantharaman K."/>
            <person name="Thomas B.C."/>
            <person name="Malmstrom R."/>
            <person name="Stieglmeier M."/>
            <person name="Klingl A."/>
            <person name="Woyke T."/>
            <person name="Ryan C.M."/>
            <person name="Banfield J.F."/>
        </authorList>
    </citation>
    <scope>NUCLEOTIDE SEQUENCE [LARGE SCALE GENOMIC DNA]</scope>
    <source>
        <strain evidence="2">CG22_combo_CG10-13_8_21_14_all_39_12</strain>
    </source>
</reference>
<proteinExistence type="predicted"/>
<accession>A0A2H0BFL3</accession>
<name>A0A2H0BFL3_UNCKA</name>
<feature type="region of interest" description="Disordered" evidence="1">
    <location>
        <begin position="151"/>
        <end position="174"/>
    </location>
</feature>
<dbReference type="Proteomes" id="UP000228495">
    <property type="component" value="Unassembled WGS sequence"/>
</dbReference>
<comment type="caution">
    <text evidence="2">The sequence shown here is derived from an EMBL/GenBank/DDBJ whole genome shotgun (WGS) entry which is preliminary data.</text>
</comment>
<organism evidence="2 3">
    <name type="scientific">candidate division WWE3 bacterium CG22_combo_CG10-13_8_21_14_all_39_12</name>
    <dbReference type="NCBI Taxonomy" id="1975094"/>
    <lineage>
        <taxon>Bacteria</taxon>
        <taxon>Katanobacteria</taxon>
    </lineage>
</organism>
<dbReference type="EMBL" id="PCSU01000052">
    <property type="protein sequence ID" value="PIP56463.1"/>
    <property type="molecule type" value="Genomic_DNA"/>
</dbReference>
<evidence type="ECO:0008006" key="4">
    <source>
        <dbReference type="Google" id="ProtNLM"/>
    </source>
</evidence>
<evidence type="ECO:0000256" key="1">
    <source>
        <dbReference type="SAM" id="MobiDB-lite"/>
    </source>
</evidence>
<protein>
    <recommendedName>
        <fullName evidence="4">DksA C4-type domain-containing protein</fullName>
    </recommendedName>
</protein>
<evidence type="ECO:0000313" key="3">
    <source>
        <dbReference type="Proteomes" id="UP000228495"/>
    </source>
</evidence>
<sequence>METAQVRQELLRRDLKRQIHRLVIQNLEEELVVALKADDKDRIIVLEKLLHEQKVYALKDQLTAELADCKCSLARIRSQLLDVQETAGEGDVENRGSQSAEGDSLRGSYATLKIRQDSIQSKLDQLENHPELAFTCIICGADISERVNKARPDSERCTKCKSNGNGNGRKRNGK</sequence>
<gene>
    <name evidence="2" type="ORF">COX05_02875</name>
</gene>